<dbReference type="HOGENOM" id="CLU_170272_0_0_3"/>
<dbReference type="STRING" id="84588.SYNW1369"/>
<evidence type="ECO:0000313" key="1">
    <source>
        <dbReference type="EMBL" id="CAE07884.1"/>
    </source>
</evidence>
<sequence length="106" mass="12043">MSATDWTSEEQTVARTAFELGKQRSITALISTLQEQSSTLDTPESVWKLHDHLSTERYLYEGRAEFDEGNVLFVLADMIKQRLIALDDLQGLDQTKVSKVKAMSMF</sequence>
<dbReference type="EMBL" id="BX569692">
    <property type="protein sequence ID" value="CAE07884.1"/>
    <property type="molecule type" value="Genomic_DNA"/>
</dbReference>
<dbReference type="Gene3D" id="6.10.140.1840">
    <property type="match status" value="1"/>
</dbReference>
<dbReference type="InterPro" id="IPR053747">
    <property type="entry name" value="Fluoresc_Recovery_Reg"/>
</dbReference>
<keyword evidence="2" id="KW-1185">Reference proteome</keyword>
<dbReference type="KEGG" id="syw:SYNW1369"/>
<dbReference type="RefSeq" id="WP_011128233.1">
    <property type="nucleotide sequence ID" value="NC_005070.1"/>
</dbReference>
<dbReference type="Proteomes" id="UP000001422">
    <property type="component" value="Chromosome"/>
</dbReference>
<dbReference type="GO" id="GO:0042651">
    <property type="term" value="C:thylakoid membrane"/>
    <property type="evidence" value="ECO:0007669"/>
    <property type="project" value="InterPro"/>
</dbReference>
<organism evidence="1 2">
    <name type="scientific">Parasynechococcus marenigrum (strain WH8102)</name>
    <dbReference type="NCBI Taxonomy" id="84588"/>
    <lineage>
        <taxon>Bacteria</taxon>
        <taxon>Bacillati</taxon>
        <taxon>Cyanobacteriota</taxon>
        <taxon>Cyanophyceae</taxon>
        <taxon>Synechococcales</taxon>
        <taxon>Prochlorococcaceae</taxon>
        <taxon>Parasynechococcus</taxon>
        <taxon>Parasynechococcus marenigrum</taxon>
    </lineage>
</organism>
<dbReference type="eggNOG" id="ENOG5032S2M">
    <property type="taxonomic scope" value="Bacteria"/>
</dbReference>
<proteinExistence type="predicted"/>
<gene>
    <name evidence="1" type="ordered locus">SYNW1369</name>
</gene>
<dbReference type="Pfam" id="PF18032">
    <property type="entry name" value="FRP"/>
    <property type="match status" value="1"/>
</dbReference>
<evidence type="ECO:0008006" key="3">
    <source>
        <dbReference type="Google" id="ProtNLM"/>
    </source>
</evidence>
<name>Q7U6G9_PARMW</name>
<evidence type="ECO:0000313" key="2">
    <source>
        <dbReference type="Proteomes" id="UP000001422"/>
    </source>
</evidence>
<reference evidence="1 2" key="1">
    <citation type="journal article" date="2003" name="Nature">
        <title>The genome of a motile marine Synechococcus.</title>
        <authorList>
            <person name="Palenik B."/>
            <person name="Brahamsha B."/>
            <person name="Larimer F."/>
            <person name="Land M."/>
            <person name="Hauser L."/>
            <person name="Chain P."/>
            <person name="Lamerdin J."/>
            <person name="Regala W."/>
            <person name="Allen E.A."/>
            <person name="McCarren J."/>
            <person name="Paulsen I."/>
            <person name="Dufresne A."/>
            <person name="Partensky F."/>
            <person name="Webb E."/>
            <person name="Waterbury J."/>
        </authorList>
    </citation>
    <scope>NUCLEOTIDE SEQUENCE [LARGE SCALE GENOMIC DNA]</scope>
    <source>
        <strain evidence="1 2">WH8102</strain>
    </source>
</reference>
<protein>
    <recommendedName>
        <fullName evidence="3">Fluorescence recovery protein</fullName>
    </recommendedName>
</protein>
<dbReference type="AlphaFoldDB" id="Q7U6G9"/>
<dbReference type="InterPro" id="IPR041601">
    <property type="entry name" value="FRP"/>
</dbReference>
<accession>Q7U6G9</accession>